<accession>A0ABT1L3S1</accession>
<protein>
    <recommendedName>
        <fullName evidence="6">TPM domain-containing protein</fullName>
    </recommendedName>
</protein>
<feature type="chain" id="PRO_5046310250" description="TPM domain-containing protein" evidence="3">
    <location>
        <begin position="19"/>
        <end position="765"/>
    </location>
</feature>
<proteinExistence type="predicted"/>
<organism evidence="4 5">
    <name type="scientific">Nocardioides pinisoli</name>
    <dbReference type="NCBI Taxonomy" id="2950279"/>
    <lineage>
        <taxon>Bacteria</taxon>
        <taxon>Bacillati</taxon>
        <taxon>Actinomycetota</taxon>
        <taxon>Actinomycetes</taxon>
        <taxon>Propionibacteriales</taxon>
        <taxon>Nocardioidaceae</taxon>
        <taxon>Nocardioides</taxon>
    </lineage>
</organism>
<keyword evidence="1" id="KW-0175">Coiled coil</keyword>
<keyword evidence="5" id="KW-1185">Reference proteome</keyword>
<feature type="compositionally biased region" description="Basic and acidic residues" evidence="2">
    <location>
        <begin position="681"/>
        <end position="709"/>
    </location>
</feature>
<evidence type="ECO:0008006" key="6">
    <source>
        <dbReference type="Google" id="ProtNLM"/>
    </source>
</evidence>
<name>A0ABT1L3S1_9ACTN</name>
<evidence type="ECO:0000256" key="2">
    <source>
        <dbReference type="SAM" id="MobiDB-lite"/>
    </source>
</evidence>
<keyword evidence="3" id="KW-0732">Signal</keyword>
<feature type="signal peptide" evidence="3">
    <location>
        <begin position="1"/>
        <end position="18"/>
    </location>
</feature>
<evidence type="ECO:0000313" key="5">
    <source>
        <dbReference type="Proteomes" id="UP001204524"/>
    </source>
</evidence>
<evidence type="ECO:0000256" key="3">
    <source>
        <dbReference type="SAM" id="SignalP"/>
    </source>
</evidence>
<dbReference type="RefSeq" id="WP_254183352.1">
    <property type="nucleotide sequence ID" value="NZ_JANARS010000012.1"/>
</dbReference>
<gene>
    <name evidence="4" type="ORF">NCI01_20545</name>
</gene>
<feature type="region of interest" description="Disordered" evidence="2">
    <location>
        <begin position="155"/>
        <end position="190"/>
    </location>
</feature>
<sequence length="765" mass="78779">MGILVAGASWGLAAPAQAAGDLCDPAVVFDGADVLADRAVARAARAAFDDGRVTVKVIAWRDTPGSGDLYDALVDARRQCGGWGFTGGGRGSLLVLAVSVDGRELGSHYDGRAFDRFDAARDGVELDAMGPAFGNGAWTDGMVAGLDGYADAYATGGSADDPGVRPGRLPDGYTRDPDDGGSGDTSDGVDVPGWALGVPVGLAALGGAGWGATRVRRRLRERAAARAALGAATSAMAQAWFELDESNELTDARVSALPPVSDSVADRIRAEHARAVAVRDAATETYLRLSEQHTDAAIAEADTDETLRAAHDVESATGDLTQARAAMGAVEEQLSGYDALREELPARIAALRDRATVVSGLIADRRDEGYRTTDNDPAPQAAEEAARRVEELVAAQRFGDAGAAVERADTDLAAHEAWLTGLAAFRAALERDTAALRERAVGLDRAIADAYVTTEGLERDQDPSCVEGVRVAVDRAAAARKALDGALRTVEAHTSMADQQFARAREELTAAQQSAEAIAVDAALPAQRVERLRALSVDLPLRVQRAVVEADAVQGQVTTHPAAMTFLADVPDVATLRAGAVSVGDDLATPRPPYLRLDEQLAEVEAGLVRARAEVDKAIADHEASQRALEEAASAIAAARGEVGHGDVSGAARDLLEEAEGLLARAEAETGSLAAITSGAEDAKDAAHRAGARARQDRRDAEQRREAARRAAAASRRSSGGGGFGGGARGGSRGGGSRSGGGGGSRSFGGGGGSRRGGGGGSRGF</sequence>
<evidence type="ECO:0000256" key="1">
    <source>
        <dbReference type="SAM" id="Coils"/>
    </source>
</evidence>
<dbReference type="Proteomes" id="UP001204524">
    <property type="component" value="Unassembled WGS sequence"/>
</dbReference>
<evidence type="ECO:0000313" key="4">
    <source>
        <dbReference type="EMBL" id="MCP3424196.1"/>
    </source>
</evidence>
<feature type="coiled-coil region" evidence="1">
    <location>
        <begin position="594"/>
        <end position="621"/>
    </location>
</feature>
<comment type="caution">
    <text evidence="4">The sequence shown here is derived from an EMBL/GenBank/DDBJ whole genome shotgun (WGS) entry which is preliminary data.</text>
</comment>
<feature type="region of interest" description="Disordered" evidence="2">
    <location>
        <begin position="679"/>
        <end position="765"/>
    </location>
</feature>
<dbReference type="EMBL" id="JANARS010000012">
    <property type="protein sequence ID" value="MCP3424196.1"/>
    <property type="molecule type" value="Genomic_DNA"/>
</dbReference>
<feature type="compositionally biased region" description="Gly residues" evidence="2">
    <location>
        <begin position="719"/>
        <end position="765"/>
    </location>
</feature>
<reference evidence="4 5" key="1">
    <citation type="submission" date="2022-06" db="EMBL/GenBank/DDBJ databases">
        <authorList>
            <person name="So Y."/>
        </authorList>
    </citation>
    <scope>NUCLEOTIDE SEQUENCE [LARGE SCALE GENOMIC DNA]</scope>
    <source>
        <strain evidence="4 5">STR3</strain>
    </source>
</reference>